<gene>
    <name evidence="2" type="ORF">AC578_7058</name>
</gene>
<feature type="compositionally biased region" description="Polar residues" evidence="1">
    <location>
        <begin position="471"/>
        <end position="480"/>
    </location>
</feature>
<dbReference type="AlphaFoldDB" id="A0A139HFS6"/>
<evidence type="ECO:0000256" key="1">
    <source>
        <dbReference type="SAM" id="MobiDB-lite"/>
    </source>
</evidence>
<accession>A0A139HFS6</accession>
<evidence type="ECO:0000313" key="2">
    <source>
        <dbReference type="EMBL" id="KXT01277.1"/>
    </source>
</evidence>
<dbReference type="OrthoDB" id="3649201at2759"/>
<feature type="region of interest" description="Disordered" evidence="1">
    <location>
        <begin position="286"/>
        <end position="528"/>
    </location>
</feature>
<dbReference type="Proteomes" id="UP000070133">
    <property type="component" value="Unassembled WGS sequence"/>
</dbReference>
<reference evidence="2 3" key="1">
    <citation type="submission" date="2015-07" db="EMBL/GenBank/DDBJ databases">
        <title>Comparative genomics of the Sigatoka disease complex on banana suggests a link between parallel evolutionary changes in Pseudocercospora fijiensis and Pseudocercospora eumusae and increased virulence on the banana host.</title>
        <authorList>
            <person name="Chang T.-C."/>
            <person name="Salvucci A."/>
            <person name="Crous P.W."/>
            <person name="Stergiopoulos I."/>
        </authorList>
    </citation>
    <scope>NUCLEOTIDE SEQUENCE [LARGE SCALE GENOMIC DNA]</scope>
    <source>
        <strain evidence="2 3">CBS 114824</strain>
    </source>
</reference>
<keyword evidence="3" id="KW-1185">Reference proteome</keyword>
<organism evidence="2 3">
    <name type="scientific">Pseudocercospora eumusae</name>
    <dbReference type="NCBI Taxonomy" id="321146"/>
    <lineage>
        <taxon>Eukaryota</taxon>
        <taxon>Fungi</taxon>
        <taxon>Dikarya</taxon>
        <taxon>Ascomycota</taxon>
        <taxon>Pezizomycotina</taxon>
        <taxon>Dothideomycetes</taxon>
        <taxon>Dothideomycetidae</taxon>
        <taxon>Mycosphaerellales</taxon>
        <taxon>Mycosphaerellaceae</taxon>
        <taxon>Pseudocercospora</taxon>
    </lineage>
</organism>
<protein>
    <submittedName>
        <fullName evidence="2">Uncharacterized protein</fullName>
    </submittedName>
</protein>
<comment type="caution">
    <text evidence="2">The sequence shown here is derived from an EMBL/GenBank/DDBJ whole genome shotgun (WGS) entry which is preliminary data.</text>
</comment>
<dbReference type="EMBL" id="LFZN01000058">
    <property type="protein sequence ID" value="KXT01277.1"/>
    <property type="molecule type" value="Genomic_DNA"/>
</dbReference>
<proteinExistence type="predicted"/>
<feature type="compositionally biased region" description="Pro residues" evidence="1">
    <location>
        <begin position="306"/>
        <end position="317"/>
    </location>
</feature>
<sequence length="593" mass="65119">MLPCLPQHEHGSLNSEPEAASYPSSQQRDACHVAFDTLTANTYLPTHLAPSPSPFPSFYSSTTITTTNENHDPPTMSPRTPKSRKAKKKDEYHTDPDSEYEEDDEVTLAESDGDDFVIAFAGLSVNAITEGRRFAWSKQNKARIVQRALSGNTPFTAHSLPTPYQLLELAHDLELPLNRGKEVAKICVTKLVDCIQYVMSPKCLPGLIEERKRGDDWSIAVSKALIKAASSDSFSWRSITSGEIAEDHADRGRTFRELKNVNEMGKTELIKRTMDMLVRGDVITKDARNNPHTPLNVDLSWLKSPSPSPAPTSPMPPAALSRSRKSGYYGNFITSNSKSGHSVGGYASDTDTDTDTELEPFPLKAKKQQSPGTPSKSVSKHKKSSPDGNVKVSGRKPEKSTPFNKYLADDSDSEDEVPASKRKTKTIKKHLWTQSESEDEVPLAKHKMPKSLKEQLKSAATPSTSDDEYPTQKQITSKSESTAKEQLDGLLNMLSKQADSSAKKPSKPKQVDDFATKLSTDTAEPTPDKLRSEVMIAMLEKGIPDHLHGLVQTLRTCGMTPAEIATILMSKMSNEQNAASSNTTAANTNLLDF</sequence>
<feature type="compositionally biased region" description="Basic residues" evidence="1">
    <location>
        <begin position="420"/>
        <end position="431"/>
    </location>
</feature>
<feature type="compositionally biased region" description="Low complexity" evidence="1">
    <location>
        <begin position="56"/>
        <end position="67"/>
    </location>
</feature>
<evidence type="ECO:0000313" key="3">
    <source>
        <dbReference type="Proteomes" id="UP000070133"/>
    </source>
</evidence>
<feature type="region of interest" description="Disordered" evidence="1">
    <location>
        <begin position="1"/>
        <end position="27"/>
    </location>
</feature>
<name>A0A139HFS6_9PEZI</name>
<feature type="region of interest" description="Disordered" evidence="1">
    <location>
        <begin position="49"/>
        <end position="104"/>
    </location>
</feature>